<evidence type="ECO:0000313" key="3">
    <source>
        <dbReference type="Proteomes" id="UP000185657"/>
    </source>
</evidence>
<reference evidence="2 3" key="1">
    <citation type="submission" date="2016-02" db="EMBL/GenBank/DDBJ databases">
        <title>Draft genome sequence of Hydrogenophaga sp. LPB0072.</title>
        <authorList>
            <person name="Shin S.-K."/>
            <person name="Yi H."/>
        </authorList>
    </citation>
    <scope>NUCLEOTIDE SEQUENCE [LARGE SCALE GENOMIC DNA]</scope>
    <source>
        <strain evidence="2 3">LPB0072</strain>
    </source>
</reference>
<dbReference type="Proteomes" id="UP000185657">
    <property type="component" value="Unassembled WGS sequence"/>
</dbReference>
<gene>
    <name evidence="1" type="ORF">LPB072_02005</name>
    <name evidence="2" type="ORF">LPB72_08945</name>
</gene>
<protein>
    <submittedName>
        <fullName evidence="1">Uncharacterized protein</fullName>
    </submittedName>
</protein>
<evidence type="ECO:0000313" key="4">
    <source>
        <dbReference type="Proteomes" id="UP000185680"/>
    </source>
</evidence>
<evidence type="ECO:0000313" key="1">
    <source>
        <dbReference type="EMBL" id="AOW11819.1"/>
    </source>
</evidence>
<dbReference type="RefSeq" id="WP_066089069.1">
    <property type="nucleotide sequence ID" value="NZ_CP017476.1"/>
</dbReference>
<keyword evidence="3" id="KW-1185">Reference proteome</keyword>
<dbReference type="STRING" id="1763535.LPB072_02005"/>
<reference evidence="1 4" key="2">
    <citation type="submission" date="2016-10" db="EMBL/GenBank/DDBJ databases">
        <title>Hydorgenophaga sp. LPB0072 isolated from gastropod.</title>
        <authorList>
            <person name="Kim E."/>
            <person name="Yi H."/>
        </authorList>
    </citation>
    <scope>NUCLEOTIDE SEQUENCE [LARGE SCALE GENOMIC DNA]</scope>
    <source>
        <strain evidence="1 4">LPB0072</strain>
    </source>
</reference>
<dbReference type="OrthoDB" id="9154310at2"/>
<dbReference type="PROSITE" id="PS51257">
    <property type="entry name" value="PROKAR_LIPOPROTEIN"/>
    <property type="match status" value="1"/>
</dbReference>
<dbReference type="Proteomes" id="UP000185680">
    <property type="component" value="Chromosome"/>
</dbReference>
<dbReference type="KEGG" id="hyl:LPB072_02005"/>
<dbReference type="AlphaFoldDB" id="A0A167I8B9"/>
<name>A0A167I8B9_9BURK</name>
<organism evidence="1 4">
    <name type="scientific">Hydrogenophaga crassostreae</name>
    <dbReference type="NCBI Taxonomy" id="1763535"/>
    <lineage>
        <taxon>Bacteria</taxon>
        <taxon>Pseudomonadati</taxon>
        <taxon>Pseudomonadota</taxon>
        <taxon>Betaproteobacteria</taxon>
        <taxon>Burkholderiales</taxon>
        <taxon>Comamonadaceae</taxon>
        <taxon>Hydrogenophaga</taxon>
    </lineage>
</organism>
<proteinExistence type="predicted"/>
<dbReference type="EMBL" id="LVWD01000009">
    <property type="protein sequence ID" value="OAD42333.1"/>
    <property type="molecule type" value="Genomic_DNA"/>
</dbReference>
<evidence type="ECO:0000313" key="2">
    <source>
        <dbReference type="EMBL" id="OAD42333.1"/>
    </source>
</evidence>
<accession>A0A167I8B9</accession>
<sequence>MAVSIRGPVLTAALASCLLGACSPTFNWRELRADGAPLVALMPCKPETATRPVPMLGEPTELHMHSCEAGGLTFAVAWAKLDDATKAAEALEQWQAASLASIRVVPGASTGWVMALPGATRVQGVKAQGSDHLGQPLQTQAVYFAQGGWVYQAAVYGPKLPEQATTAFFDGLNLP</sequence>
<dbReference type="EMBL" id="CP017476">
    <property type="protein sequence ID" value="AOW11819.1"/>
    <property type="molecule type" value="Genomic_DNA"/>
</dbReference>